<name>A0A3M7QCN5_BRAPC</name>
<evidence type="ECO:0000256" key="1">
    <source>
        <dbReference type="SAM" id="MobiDB-lite"/>
    </source>
</evidence>
<evidence type="ECO:0000313" key="2">
    <source>
        <dbReference type="EMBL" id="RNA09019.1"/>
    </source>
</evidence>
<evidence type="ECO:0000313" key="3">
    <source>
        <dbReference type="Proteomes" id="UP000276133"/>
    </source>
</evidence>
<dbReference type="EMBL" id="REGN01006566">
    <property type="protein sequence ID" value="RNA09019.1"/>
    <property type="molecule type" value="Genomic_DNA"/>
</dbReference>
<sequence>MSKRLKSIENNEVSFIESKQISKQMTLFDMKSKGKFSISSDKEFSPKPETKQETKIKSDEDADVVVINENVENIQIKNTPKKVKKKKNEMNCSKMKNFLIQASDTEAQIEEKSTLNSNKNIIDKSVGKKIKSDNSNDTLNQKLQKFASVVKENGNFVLGDSSSNLQNHMFGEVAVVIELYNLIVDIFNKKFIKSKKKKKSQKQLDLLKIDLDQFIL</sequence>
<keyword evidence="3" id="KW-1185">Reference proteome</keyword>
<organism evidence="2 3">
    <name type="scientific">Brachionus plicatilis</name>
    <name type="common">Marine rotifer</name>
    <name type="synonym">Brachionus muelleri</name>
    <dbReference type="NCBI Taxonomy" id="10195"/>
    <lineage>
        <taxon>Eukaryota</taxon>
        <taxon>Metazoa</taxon>
        <taxon>Spiralia</taxon>
        <taxon>Gnathifera</taxon>
        <taxon>Rotifera</taxon>
        <taxon>Eurotatoria</taxon>
        <taxon>Monogononta</taxon>
        <taxon>Pseudotrocha</taxon>
        <taxon>Ploima</taxon>
        <taxon>Brachionidae</taxon>
        <taxon>Brachionus</taxon>
    </lineage>
</organism>
<proteinExistence type="predicted"/>
<comment type="caution">
    <text evidence="2">The sequence shown here is derived from an EMBL/GenBank/DDBJ whole genome shotgun (WGS) entry which is preliminary data.</text>
</comment>
<accession>A0A3M7QCN5</accession>
<feature type="non-terminal residue" evidence="2">
    <location>
        <position position="216"/>
    </location>
</feature>
<dbReference type="AlphaFoldDB" id="A0A3M7QCN5"/>
<reference evidence="2 3" key="1">
    <citation type="journal article" date="2018" name="Sci. Rep.">
        <title>Genomic signatures of local adaptation to the degree of environmental predictability in rotifers.</title>
        <authorList>
            <person name="Franch-Gras L."/>
            <person name="Hahn C."/>
            <person name="Garcia-Roger E.M."/>
            <person name="Carmona M.J."/>
            <person name="Serra M."/>
            <person name="Gomez A."/>
        </authorList>
    </citation>
    <scope>NUCLEOTIDE SEQUENCE [LARGE SCALE GENOMIC DNA]</scope>
    <source>
        <strain evidence="2">HYR1</strain>
    </source>
</reference>
<protein>
    <submittedName>
        <fullName evidence="2">Uncharacterized protein</fullName>
    </submittedName>
</protein>
<feature type="region of interest" description="Disordered" evidence="1">
    <location>
        <begin position="37"/>
        <end position="57"/>
    </location>
</feature>
<dbReference type="Proteomes" id="UP000276133">
    <property type="component" value="Unassembled WGS sequence"/>
</dbReference>
<gene>
    <name evidence="2" type="ORF">BpHYR1_023365</name>
</gene>
<feature type="compositionally biased region" description="Basic and acidic residues" evidence="1">
    <location>
        <begin position="40"/>
        <end position="57"/>
    </location>
</feature>